<keyword evidence="3" id="KW-0285">Flavoprotein</keyword>
<comment type="cofactor">
    <cofactor evidence="1">
        <name>FAD</name>
        <dbReference type="ChEBI" id="CHEBI:57692"/>
    </cofactor>
</comment>
<dbReference type="Gene3D" id="3.50.50.60">
    <property type="entry name" value="FAD/NAD(P)-binding domain"/>
    <property type="match status" value="2"/>
</dbReference>
<dbReference type="SUPFAM" id="SSF51905">
    <property type="entry name" value="FAD/NAD(P)-binding domain"/>
    <property type="match status" value="1"/>
</dbReference>
<evidence type="ECO:0000256" key="2">
    <source>
        <dbReference type="ARBA" id="ARBA00010139"/>
    </source>
</evidence>
<evidence type="ECO:0000256" key="1">
    <source>
        <dbReference type="ARBA" id="ARBA00001974"/>
    </source>
</evidence>
<keyword evidence="5" id="KW-0521">NADP</keyword>
<comment type="caution">
    <text evidence="9">The sequence shown here is derived from an EMBL/GenBank/DDBJ whole genome shotgun (WGS) entry which is preliminary data.</text>
</comment>
<keyword evidence="4" id="KW-0274">FAD</keyword>
<gene>
    <name evidence="9" type="ORF">GIS00_01135</name>
</gene>
<dbReference type="Pfam" id="PF07992">
    <property type="entry name" value="Pyr_redox_2"/>
    <property type="match status" value="1"/>
</dbReference>
<comment type="similarity">
    <text evidence="2">Belongs to the FAD-binding monooxygenase family.</text>
</comment>
<keyword evidence="7" id="KW-0503">Monooxygenase</keyword>
<evidence type="ECO:0000313" key="10">
    <source>
        <dbReference type="Proteomes" id="UP000460221"/>
    </source>
</evidence>
<dbReference type="RefSeq" id="WP_154766593.1">
    <property type="nucleotide sequence ID" value="NZ_WLYK01000001.1"/>
</dbReference>
<accession>A0A7K1FEM2</accession>
<reference evidence="9 10" key="1">
    <citation type="submission" date="2019-11" db="EMBL/GenBank/DDBJ databases">
        <authorList>
            <person name="Jiang L.-Q."/>
        </authorList>
    </citation>
    <scope>NUCLEOTIDE SEQUENCE [LARGE SCALE GENOMIC DNA]</scope>
    <source>
        <strain evidence="9 10">YIM 132087</strain>
    </source>
</reference>
<dbReference type="PANTHER" id="PTHR43098:SF2">
    <property type="entry name" value="FAD-BINDING MONOOXYGENASE AUSB-RELATED"/>
    <property type="match status" value="1"/>
</dbReference>
<proteinExistence type="inferred from homology"/>
<dbReference type="GO" id="GO:0016709">
    <property type="term" value="F:oxidoreductase activity, acting on paired donors, with incorporation or reduction of molecular oxygen, NAD(P)H as one donor, and incorporation of one atom of oxygen"/>
    <property type="evidence" value="ECO:0007669"/>
    <property type="project" value="UniProtKB-ARBA"/>
</dbReference>
<dbReference type="AlphaFoldDB" id="A0A7K1FEM2"/>
<feature type="domain" description="FAD/NAD(P)-binding" evidence="8">
    <location>
        <begin position="69"/>
        <end position="280"/>
    </location>
</feature>
<dbReference type="FunFam" id="3.50.50.60:FF:000341">
    <property type="entry name" value="Baeyer-Villiger monooxygenase"/>
    <property type="match status" value="1"/>
</dbReference>
<dbReference type="InterPro" id="IPR023753">
    <property type="entry name" value="FAD/NAD-binding_dom"/>
</dbReference>
<keyword evidence="10" id="KW-1185">Reference proteome</keyword>
<dbReference type="PRINTS" id="PR00411">
    <property type="entry name" value="PNDRDTASEI"/>
</dbReference>
<evidence type="ECO:0000256" key="5">
    <source>
        <dbReference type="ARBA" id="ARBA00022857"/>
    </source>
</evidence>
<dbReference type="InterPro" id="IPR050775">
    <property type="entry name" value="FAD-binding_Monooxygenases"/>
</dbReference>
<sequence>MNSDFVDLLNGYGVDADGLRTRYDNERDARERPDAVRQFVKVDAEFSHYVDDPYAEPLDRMPIEDQDTDAVVIGAGFGGLLAAGRLRQAGLQRIRLVERGGDVGGTWYWNRYPGVQCDIDSYVYLPLLEETGYLPTLKYAYGQEIFTHARRIAQHFGLYPDALFQTGVTDLQWQDDKARWLVETDRGDRIEARHVVVANGALSRAKLPGIPGIESFQGHTFHTSRWDYAYTGGDQNGNLDRLSDKRVGIIGTGATSIQVVPHLAESAREVYVFQRTPSVVGPRNNRPTDPVWAVSLQPGWQRERMENFTDVVYGVRDDVDLVSDSWTELNKAITGTAATRAERRLGRTLSADERKLAIEFSDLRAGNALRDRIETLVEDPATAERLKAWYYLYCKRPCFHDGYLPAFNRPNVTLVQTAGTGVDRLTERGVVVGDREYQLDCLIFASGFEVATSFVSQTGFDPVGIDGVRLSDHWVKGPRTLHGMQASGFPNLFFMGIVQNSSTLNFTHMLAEQAGHIADVVARSVRRRQPVTVTAESEQAWLDEMLAFAGDAEVQRWLRCTPSYLNGDGDVENAFGFLARRYAGGPQRFFRLLEQWRTAEHPEGLVYL</sequence>
<dbReference type="EMBL" id="WLYK01000001">
    <property type="protein sequence ID" value="MTD12548.1"/>
    <property type="molecule type" value="Genomic_DNA"/>
</dbReference>
<keyword evidence="6" id="KW-0560">Oxidoreductase</keyword>
<organism evidence="9 10">
    <name type="scientific">Nakamurella alba</name>
    <dbReference type="NCBI Taxonomy" id="2665158"/>
    <lineage>
        <taxon>Bacteria</taxon>
        <taxon>Bacillati</taxon>
        <taxon>Actinomycetota</taxon>
        <taxon>Actinomycetes</taxon>
        <taxon>Nakamurellales</taxon>
        <taxon>Nakamurellaceae</taxon>
        <taxon>Nakamurella</taxon>
    </lineage>
</organism>
<dbReference type="PANTHER" id="PTHR43098">
    <property type="entry name" value="L-ORNITHINE N(5)-MONOOXYGENASE-RELATED"/>
    <property type="match status" value="1"/>
</dbReference>
<evidence type="ECO:0000256" key="6">
    <source>
        <dbReference type="ARBA" id="ARBA00023002"/>
    </source>
</evidence>
<dbReference type="InterPro" id="IPR036188">
    <property type="entry name" value="FAD/NAD-bd_sf"/>
</dbReference>
<evidence type="ECO:0000259" key="8">
    <source>
        <dbReference type="Pfam" id="PF07992"/>
    </source>
</evidence>
<evidence type="ECO:0000256" key="4">
    <source>
        <dbReference type="ARBA" id="ARBA00022827"/>
    </source>
</evidence>
<protein>
    <submittedName>
        <fullName evidence="9">NAD(P)-binding protein</fullName>
    </submittedName>
</protein>
<evidence type="ECO:0000313" key="9">
    <source>
        <dbReference type="EMBL" id="MTD12548.1"/>
    </source>
</evidence>
<evidence type="ECO:0000256" key="7">
    <source>
        <dbReference type="ARBA" id="ARBA00023033"/>
    </source>
</evidence>
<dbReference type="Proteomes" id="UP000460221">
    <property type="component" value="Unassembled WGS sequence"/>
</dbReference>
<name>A0A7K1FEM2_9ACTN</name>
<evidence type="ECO:0000256" key="3">
    <source>
        <dbReference type="ARBA" id="ARBA00022630"/>
    </source>
</evidence>